<keyword evidence="4" id="KW-1185">Reference proteome</keyword>
<name>A0AAI8V853_9PEZI</name>
<dbReference type="EMBL" id="CAUWAG010000003">
    <property type="protein sequence ID" value="CAJ2499812.1"/>
    <property type="molecule type" value="Genomic_DNA"/>
</dbReference>
<feature type="signal peptide" evidence="2">
    <location>
        <begin position="1"/>
        <end position="20"/>
    </location>
</feature>
<feature type="chain" id="PRO_5042588338" evidence="2">
    <location>
        <begin position="21"/>
        <end position="63"/>
    </location>
</feature>
<evidence type="ECO:0000256" key="1">
    <source>
        <dbReference type="SAM" id="MobiDB-lite"/>
    </source>
</evidence>
<feature type="non-terminal residue" evidence="3">
    <location>
        <position position="63"/>
    </location>
</feature>
<organism evidence="3 4">
    <name type="scientific">Anthostomella pinea</name>
    <dbReference type="NCBI Taxonomy" id="933095"/>
    <lineage>
        <taxon>Eukaryota</taxon>
        <taxon>Fungi</taxon>
        <taxon>Dikarya</taxon>
        <taxon>Ascomycota</taxon>
        <taxon>Pezizomycotina</taxon>
        <taxon>Sordariomycetes</taxon>
        <taxon>Xylariomycetidae</taxon>
        <taxon>Xylariales</taxon>
        <taxon>Xylariaceae</taxon>
        <taxon>Anthostomella</taxon>
    </lineage>
</organism>
<reference evidence="3" key="1">
    <citation type="submission" date="2023-10" db="EMBL/GenBank/DDBJ databases">
        <authorList>
            <person name="Hackl T."/>
        </authorList>
    </citation>
    <scope>NUCLEOTIDE SEQUENCE</scope>
</reference>
<protein>
    <submittedName>
        <fullName evidence="3">Uu.00g026650.m01.CDS01</fullName>
    </submittedName>
</protein>
<evidence type="ECO:0000256" key="2">
    <source>
        <dbReference type="SAM" id="SignalP"/>
    </source>
</evidence>
<feature type="region of interest" description="Disordered" evidence="1">
    <location>
        <begin position="22"/>
        <end position="63"/>
    </location>
</feature>
<gene>
    <name evidence="3" type="ORF">KHLLAP_LOCUS280</name>
</gene>
<evidence type="ECO:0000313" key="3">
    <source>
        <dbReference type="EMBL" id="CAJ2499812.1"/>
    </source>
</evidence>
<sequence>MRLVFILTGALSLIANFVNSAAVPGPSDSRIARPRAASPGERKSETAEPSLSTDESNEIIEDR</sequence>
<evidence type="ECO:0000313" key="4">
    <source>
        <dbReference type="Proteomes" id="UP001295740"/>
    </source>
</evidence>
<comment type="caution">
    <text evidence="3">The sequence shown here is derived from an EMBL/GenBank/DDBJ whole genome shotgun (WGS) entry which is preliminary data.</text>
</comment>
<dbReference type="AlphaFoldDB" id="A0AAI8V853"/>
<proteinExistence type="predicted"/>
<dbReference type="Proteomes" id="UP001295740">
    <property type="component" value="Unassembled WGS sequence"/>
</dbReference>
<accession>A0AAI8V853</accession>
<keyword evidence="2" id="KW-0732">Signal</keyword>